<comment type="pathway">
    <text evidence="8">Amino-acid biosynthesis; L-threonine biosynthesis; L-threonine from L-aspartate: step 4/5.</text>
</comment>
<dbReference type="Proteomes" id="UP001598130">
    <property type="component" value="Unassembled WGS sequence"/>
</dbReference>
<keyword evidence="12" id="KW-1185">Reference proteome</keyword>
<accession>A0ABW6CUU3</accession>
<dbReference type="EMBL" id="JAOTJD010000037">
    <property type="protein sequence ID" value="MFD3265672.1"/>
    <property type="molecule type" value="Genomic_DNA"/>
</dbReference>
<keyword evidence="3 8" id="KW-0791">Threonine biosynthesis</keyword>
<name>A0ABW6CUU3_9CAUL</name>
<evidence type="ECO:0000256" key="6">
    <source>
        <dbReference type="ARBA" id="ARBA00022840"/>
    </source>
</evidence>
<dbReference type="PANTHER" id="PTHR21064">
    <property type="entry name" value="AMINOGLYCOSIDE PHOSPHOTRANSFERASE DOMAIN-CONTAINING PROTEIN-RELATED"/>
    <property type="match status" value="1"/>
</dbReference>
<evidence type="ECO:0000256" key="2">
    <source>
        <dbReference type="ARBA" id="ARBA00022679"/>
    </source>
</evidence>
<evidence type="ECO:0000256" key="4">
    <source>
        <dbReference type="ARBA" id="ARBA00022741"/>
    </source>
</evidence>
<keyword evidence="4 8" id="KW-0547">Nucleotide-binding</keyword>
<dbReference type="CDD" id="cd05153">
    <property type="entry name" value="HomoserineK_II"/>
    <property type="match status" value="1"/>
</dbReference>
<dbReference type="Gene3D" id="3.90.1200.10">
    <property type="match status" value="1"/>
</dbReference>
<feature type="domain" description="Aminoglycoside phosphotransferase" evidence="10">
    <location>
        <begin position="28"/>
        <end position="257"/>
    </location>
</feature>
<dbReference type="InterPro" id="IPR005280">
    <property type="entry name" value="Homoserine_kinase_II"/>
</dbReference>
<dbReference type="EC" id="2.7.1.39" evidence="8 9"/>
<evidence type="ECO:0000313" key="12">
    <source>
        <dbReference type="Proteomes" id="UP001598130"/>
    </source>
</evidence>
<evidence type="ECO:0000256" key="3">
    <source>
        <dbReference type="ARBA" id="ARBA00022697"/>
    </source>
</evidence>
<evidence type="ECO:0000256" key="7">
    <source>
        <dbReference type="ARBA" id="ARBA00038240"/>
    </source>
</evidence>
<dbReference type="Pfam" id="PF01636">
    <property type="entry name" value="APH"/>
    <property type="match status" value="1"/>
</dbReference>
<keyword evidence="2 8" id="KW-0808">Transferase</keyword>
<comment type="similarity">
    <text evidence="7 8">Belongs to the pseudomonas-type ThrB family.</text>
</comment>
<dbReference type="InterPro" id="IPR011009">
    <property type="entry name" value="Kinase-like_dom_sf"/>
</dbReference>
<gene>
    <name evidence="8 11" type="primary">thrB</name>
    <name evidence="11" type="ORF">OCL97_17075</name>
</gene>
<dbReference type="RefSeq" id="WP_305703474.1">
    <property type="nucleotide sequence ID" value="NZ_JAOTJD010000037.1"/>
</dbReference>
<evidence type="ECO:0000259" key="10">
    <source>
        <dbReference type="Pfam" id="PF01636"/>
    </source>
</evidence>
<dbReference type="HAMAP" id="MF_00301">
    <property type="entry name" value="Homoser_kinase_2"/>
    <property type="match status" value="1"/>
</dbReference>
<sequence>MAVYTDINDEELALLLADYDIGTALAFKGMAEGVENSNFLLETTGGRYFLTVYEKRMREEELPFFLDLMRWLAQHGFPSAAPLADRNGVTIKRVRGKPAAIVEFLPGLSVRRPTVDHCREAGEGLARLHQAAQGFPGTRANDLGQASWAPLFATLREAADGLKPGLAATISGDLDRLAAAWPQGLPTGVIHADYFPDNVFFTAGKFAGAIDFYFACVDALAYDVAVALNAWCFEADGSFNITSARALVAGYESLRPLSAAERQALPALAHGAAMRFFLTRLEAWGATPAGALVRPKDPLEYERKLAVHRAAPDLVLFGAPA</sequence>
<evidence type="ECO:0000256" key="1">
    <source>
        <dbReference type="ARBA" id="ARBA00022605"/>
    </source>
</evidence>
<evidence type="ECO:0000256" key="5">
    <source>
        <dbReference type="ARBA" id="ARBA00022777"/>
    </source>
</evidence>
<keyword evidence="5 8" id="KW-0418">Kinase</keyword>
<comment type="catalytic activity">
    <reaction evidence="8">
        <text>L-homoserine + ATP = O-phospho-L-homoserine + ADP + H(+)</text>
        <dbReference type="Rhea" id="RHEA:13985"/>
        <dbReference type="ChEBI" id="CHEBI:15378"/>
        <dbReference type="ChEBI" id="CHEBI:30616"/>
        <dbReference type="ChEBI" id="CHEBI:57476"/>
        <dbReference type="ChEBI" id="CHEBI:57590"/>
        <dbReference type="ChEBI" id="CHEBI:456216"/>
        <dbReference type="EC" id="2.7.1.39"/>
    </reaction>
</comment>
<reference evidence="11 12" key="1">
    <citation type="submission" date="2022-09" db="EMBL/GenBank/DDBJ databases">
        <title>New species of Phenylobacterium.</title>
        <authorList>
            <person name="Mieszkin S."/>
        </authorList>
    </citation>
    <scope>NUCLEOTIDE SEQUENCE [LARGE SCALE GENOMIC DNA]</scope>
    <source>
        <strain evidence="11 12">HK31-G</strain>
    </source>
</reference>
<dbReference type="InterPro" id="IPR002575">
    <property type="entry name" value="Aminoglycoside_PTrfase"/>
</dbReference>
<dbReference type="InterPro" id="IPR050249">
    <property type="entry name" value="Pseudomonas-type_ThrB"/>
</dbReference>
<dbReference type="Gene3D" id="3.30.200.20">
    <property type="entry name" value="Phosphorylase Kinase, domain 1"/>
    <property type="match status" value="1"/>
</dbReference>
<proteinExistence type="inferred from homology"/>
<organism evidence="11 12">
    <name type="scientific">Phenylobacterium ferrooxidans</name>
    <dbReference type="NCBI Taxonomy" id="2982689"/>
    <lineage>
        <taxon>Bacteria</taxon>
        <taxon>Pseudomonadati</taxon>
        <taxon>Pseudomonadota</taxon>
        <taxon>Alphaproteobacteria</taxon>
        <taxon>Caulobacterales</taxon>
        <taxon>Caulobacteraceae</taxon>
        <taxon>Phenylobacterium</taxon>
    </lineage>
</organism>
<dbReference type="NCBIfam" id="NF003558">
    <property type="entry name" value="PRK05231.1"/>
    <property type="match status" value="1"/>
</dbReference>
<dbReference type="PANTHER" id="PTHR21064:SF6">
    <property type="entry name" value="AMINOGLYCOSIDE PHOSPHOTRANSFERASE DOMAIN-CONTAINING PROTEIN"/>
    <property type="match status" value="1"/>
</dbReference>
<keyword evidence="1 8" id="KW-0028">Amino-acid biosynthesis</keyword>
<keyword evidence="6 8" id="KW-0067">ATP-binding</keyword>
<dbReference type="NCBIfam" id="TIGR00938">
    <property type="entry name" value="thrB_alt"/>
    <property type="match status" value="1"/>
</dbReference>
<comment type="caution">
    <text evidence="11">The sequence shown here is derived from an EMBL/GenBank/DDBJ whole genome shotgun (WGS) entry which is preliminary data.</text>
</comment>
<protein>
    <recommendedName>
        <fullName evidence="8 9">Homoserine kinase</fullName>
        <shortName evidence="8">HK</shortName>
        <shortName evidence="8">HSK</shortName>
        <ecNumber evidence="8 9">2.7.1.39</ecNumber>
    </recommendedName>
</protein>
<evidence type="ECO:0000256" key="9">
    <source>
        <dbReference type="NCBIfam" id="TIGR00938"/>
    </source>
</evidence>
<dbReference type="SUPFAM" id="SSF56112">
    <property type="entry name" value="Protein kinase-like (PK-like)"/>
    <property type="match status" value="1"/>
</dbReference>
<evidence type="ECO:0000256" key="8">
    <source>
        <dbReference type="HAMAP-Rule" id="MF_00301"/>
    </source>
</evidence>
<evidence type="ECO:0000313" key="11">
    <source>
        <dbReference type="EMBL" id="MFD3265672.1"/>
    </source>
</evidence>
<dbReference type="GO" id="GO:0004413">
    <property type="term" value="F:homoserine kinase activity"/>
    <property type="evidence" value="ECO:0007669"/>
    <property type="project" value="UniProtKB-EC"/>
</dbReference>